<evidence type="ECO:0000256" key="1">
    <source>
        <dbReference type="SAM" id="Phobius"/>
    </source>
</evidence>
<keyword evidence="1" id="KW-0812">Transmembrane</keyword>
<dbReference type="InterPro" id="IPR014729">
    <property type="entry name" value="Rossmann-like_a/b/a_fold"/>
</dbReference>
<keyword evidence="1" id="KW-1133">Transmembrane helix</keyword>
<dbReference type="PaxDb" id="584708-Apau_1778"/>
<protein>
    <recommendedName>
        <fullName evidence="2">DUF218 domain-containing protein</fullName>
    </recommendedName>
</protein>
<feature type="domain" description="DUF218" evidence="2">
    <location>
        <begin position="84"/>
        <end position="246"/>
    </location>
</feature>
<dbReference type="HOGENOM" id="CLU_053514_3_0_0"/>
<evidence type="ECO:0000313" key="4">
    <source>
        <dbReference type="Proteomes" id="UP000005096"/>
    </source>
</evidence>
<keyword evidence="1" id="KW-0472">Membrane</keyword>
<evidence type="ECO:0000313" key="3">
    <source>
        <dbReference type="EMBL" id="EFQ24194.1"/>
    </source>
</evidence>
<dbReference type="GO" id="GO:0043164">
    <property type="term" value="P:Gram-negative-bacterium-type cell wall biogenesis"/>
    <property type="evidence" value="ECO:0007669"/>
    <property type="project" value="TreeGrafter"/>
</dbReference>
<dbReference type="GO" id="GO:0000270">
    <property type="term" value="P:peptidoglycan metabolic process"/>
    <property type="evidence" value="ECO:0007669"/>
    <property type="project" value="TreeGrafter"/>
</dbReference>
<dbReference type="Gene3D" id="3.40.50.620">
    <property type="entry name" value="HUPs"/>
    <property type="match status" value="1"/>
</dbReference>
<dbReference type="OrthoDB" id="4977at2"/>
<dbReference type="STRING" id="584708.Apau_1778"/>
<dbReference type="InterPro" id="IPR003848">
    <property type="entry name" value="DUF218"/>
</dbReference>
<feature type="transmembrane region" description="Helical" evidence="1">
    <location>
        <begin position="40"/>
        <end position="59"/>
    </location>
</feature>
<name>E3CVK3_9BACT</name>
<dbReference type="PANTHER" id="PTHR30336:SF4">
    <property type="entry name" value="ENVELOPE BIOGENESIS FACTOR ELYC"/>
    <property type="match status" value="1"/>
</dbReference>
<dbReference type="GO" id="GO:0005886">
    <property type="term" value="C:plasma membrane"/>
    <property type="evidence" value="ECO:0007669"/>
    <property type="project" value="TreeGrafter"/>
</dbReference>
<dbReference type="Proteomes" id="UP000005096">
    <property type="component" value="Chromosome"/>
</dbReference>
<dbReference type="Pfam" id="PF02698">
    <property type="entry name" value="DUF218"/>
    <property type="match status" value="1"/>
</dbReference>
<proteinExistence type="predicted"/>
<dbReference type="eggNOG" id="COG1434">
    <property type="taxonomic scope" value="Bacteria"/>
</dbReference>
<dbReference type="RefSeq" id="WP_006301417.1">
    <property type="nucleotide sequence ID" value="NZ_CM001022.1"/>
</dbReference>
<keyword evidence="4" id="KW-1185">Reference proteome</keyword>
<dbReference type="EMBL" id="CM001022">
    <property type="protein sequence ID" value="EFQ24194.1"/>
    <property type="molecule type" value="Genomic_DNA"/>
</dbReference>
<organism evidence="3 4">
    <name type="scientific">Aminomonas paucivorans DSM 12260</name>
    <dbReference type="NCBI Taxonomy" id="584708"/>
    <lineage>
        <taxon>Bacteria</taxon>
        <taxon>Thermotogati</taxon>
        <taxon>Synergistota</taxon>
        <taxon>Synergistia</taxon>
        <taxon>Synergistales</taxon>
        <taxon>Synergistaceae</taxon>
        <taxon>Aminomonas</taxon>
    </lineage>
</organism>
<sequence length="263" mass="28276">MSPAFFLYKLLGALVVPPGLLCLLLALTSAAAWRRPRRPALAATLGALALGVYVLSCPFGERLVTAPLEDRVRPSLPEGDAPAAVVVLGGGVRYDERGEPILPGAYTLERLVTAAEVARDRGWPLFCCGGRVQGGTGGSEGDLMARVLRSWNPGVAVTAETGSRTTWENLVRVGTLLQERDIRRVVLVTSTFHMPRSLASARRLLPGLEVHPWPAGRLTDRSPLGAADYLPLSLNASVLGLREWVGLGAYEVFGRFRRSGESR</sequence>
<dbReference type="AlphaFoldDB" id="E3CVK3"/>
<gene>
    <name evidence="3" type="ORF">Apau_1778</name>
</gene>
<reference evidence="3 4" key="1">
    <citation type="journal article" date="2010" name="Stand. Genomic Sci.">
        <title>Non-contiguous finished genome sequence of Aminomonas paucivorans type strain (GLU-3).</title>
        <authorList>
            <person name="Pitluck S."/>
            <person name="Yasawong M."/>
            <person name="Held B."/>
            <person name="Lapidus A."/>
            <person name="Nolan M."/>
            <person name="Copeland A."/>
            <person name="Lucas S."/>
            <person name="Del Rio T.G."/>
            <person name="Tice H."/>
            <person name="Cheng J.F."/>
            <person name="Chertkov O."/>
            <person name="Goodwin L."/>
            <person name="Tapia R."/>
            <person name="Han C."/>
            <person name="Liolios K."/>
            <person name="Ivanova N."/>
            <person name="Mavromatis K."/>
            <person name="Ovchinnikova G."/>
            <person name="Pati A."/>
            <person name="Chen A."/>
            <person name="Palaniappan K."/>
            <person name="Land M."/>
            <person name="Hauser L."/>
            <person name="Chang Y.J."/>
            <person name="Jeffries C.D."/>
            <person name="Pukall R."/>
            <person name="Spring S."/>
            <person name="Rohde M."/>
            <person name="Sikorski J."/>
            <person name="Goker M."/>
            <person name="Woyke T."/>
            <person name="Bristow J."/>
            <person name="Eisen J.A."/>
            <person name="Markowitz V."/>
            <person name="Hugenholtz P."/>
            <person name="Kyrpides N.C."/>
            <person name="Klenk H.P."/>
        </authorList>
    </citation>
    <scope>NUCLEOTIDE SEQUENCE [LARGE SCALE GENOMIC DNA]</scope>
    <source>
        <strain evidence="3 4">DSM 12260</strain>
    </source>
</reference>
<dbReference type="InterPro" id="IPR051599">
    <property type="entry name" value="Cell_Envelope_Assoc"/>
</dbReference>
<accession>E3CVK3</accession>
<evidence type="ECO:0000259" key="2">
    <source>
        <dbReference type="Pfam" id="PF02698"/>
    </source>
</evidence>
<dbReference type="PANTHER" id="PTHR30336">
    <property type="entry name" value="INNER MEMBRANE PROTEIN, PROBABLE PERMEASE"/>
    <property type="match status" value="1"/>
</dbReference>
<dbReference type="CDD" id="cd06259">
    <property type="entry name" value="YdcF-like"/>
    <property type="match status" value="1"/>
</dbReference>